<gene>
    <name evidence="12" type="ORF">Bccel_2557</name>
</gene>
<dbReference type="CDD" id="cd14254">
    <property type="entry name" value="Dockerin_II"/>
    <property type="match status" value="1"/>
</dbReference>
<dbReference type="InterPro" id="IPR004197">
    <property type="entry name" value="Cellulase_Ig-like"/>
</dbReference>
<keyword evidence="6 8" id="KW-0326">Glycosidase</keyword>
<feature type="active site" evidence="9">
    <location>
        <position position="739"/>
    </location>
</feature>
<keyword evidence="5 8" id="KW-0119">Carbohydrate metabolism</keyword>
<dbReference type="Proteomes" id="UP000036923">
    <property type="component" value="Unassembled WGS sequence"/>
</dbReference>
<feature type="active site" evidence="8">
    <location>
        <position position="690"/>
    </location>
</feature>
<dbReference type="GO" id="GO:0008810">
    <property type="term" value="F:cellulase activity"/>
    <property type="evidence" value="ECO:0007669"/>
    <property type="project" value="InterPro"/>
</dbReference>
<dbReference type="PATRIC" id="fig|398512.5.peg.2665"/>
<evidence type="ECO:0000313" key="12">
    <source>
        <dbReference type="EMBL" id="KNY27286.1"/>
    </source>
</evidence>
<protein>
    <recommendedName>
        <fullName evidence="10">Glucanase</fullName>
        <ecNumber evidence="10">3.2.1.-</ecNumber>
    </recommendedName>
</protein>
<dbReference type="SUPFAM" id="SSF49785">
    <property type="entry name" value="Galactose-binding domain-like"/>
    <property type="match status" value="1"/>
</dbReference>
<evidence type="ECO:0000313" key="13">
    <source>
        <dbReference type="Proteomes" id="UP000036923"/>
    </source>
</evidence>
<evidence type="ECO:0000256" key="6">
    <source>
        <dbReference type="ARBA" id="ARBA00023295"/>
    </source>
</evidence>
<dbReference type="InterPro" id="IPR002105">
    <property type="entry name" value="Dockerin_1_rpt"/>
</dbReference>
<evidence type="ECO:0000256" key="9">
    <source>
        <dbReference type="PROSITE-ProRule" id="PRU10060"/>
    </source>
</evidence>
<proteinExistence type="inferred from homology"/>
<dbReference type="GO" id="GO:0030245">
    <property type="term" value="P:cellulose catabolic process"/>
    <property type="evidence" value="ECO:0007669"/>
    <property type="project" value="UniProtKB-KW"/>
</dbReference>
<dbReference type="Pfam" id="PF00404">
    <property type="entry name" value="Dockerin_1"/>
    <property type="match status" value="1"/>
</dbReference>
<dbReference type="PROSITE" id="PS00698">
    <property type="entry name" value="GH9_3"/>
    <property type="match status" value="1"/>
</dbReference>
<dbReference type="InterPro" id="IPR016134">
    <property type="entry name" value="Dockerin_dom"/>
</dbReference>
<dbReference type="Gene3D" id="1.50.10.10">
    <property type="match status" value="1"/>
</dbReference>
<evidence type="ECO:0000256" key="10">
    <source>
        <dbReference type="RuleBase" id="RU361166"/>
    </source>
</evidence>
<dbReference type="CDD" id="cd02850">
    <property type="entry name" value="E_set_Cellulase_N"/>
    <property type="match status" value="1"/>
</dbReference>
<keyword evidence="7 8" id="KW-0624">Polysaccharide degradation</keyword>
<dbReference type="Gene3D" id="2.60.40.4130">
    <property type="match status" value="1"/>
</dbReference>
<accession>A0A0L6JN98</accession>
<evidence type="ECO:0000256" key="5">
    <source>
        <dbReference type="ARBA" id="ARBA00023277"/>
    </source>
</evidence>
<dbReference type="AlphaFoldDB" id="A0A0L6JN98"/>
<dbReference type="InterPro" id="IPR013783">
    <property type="entry name" value="Ig-like_fold"/>
</dbReference>
<name>A0A0L6JN98_9FIRM</name>
<evidence type="ECO:0000256" key="4">
    <source>
        <dbReference type="ARBA" id="ARBA00023001"/>
    </source>
</evidence>
<evidence type="ECO:0000259" key="11">
    <source>
        <dbReference type="PROSITE" id="PS51766"/>
    </source>
</evidence>
<dbReference type="RefSeq" id="WP_036942563.1">
    <property type="nucleotide sequence ID" value="NZ_JQKC01000019.1"/>
</dbReference>
<dbReference type="InterPro" id="IPR008979">
    <property type="entry name" value="Galactose-bd-like_sf"/>
</dbReference>
<dbReference type="InterPro" id="IPR018247">
    <property type="entry name" value="EF_Hand_1_Ca_BS"/>
</dbReference>
<comment type="similarity">
    <text evidence="1 8 10">Belongs to the glycosyl hydrolase 9 (cellulase E) family.</text>
</comment>
<keyword evidence="4" id="KW-0136">Cellulose degradation</keyword>
<feature type="active site" evidence="9">
    <location>
        <position position="748"/>
    </location>
</feature>
<dbReference type="Gene3D" id="2.60.120.260">
    <property type="entry name" value="Galactose-binding domain-like"/>
    <property type="match status" value="1"/>
</dbReference>
<dbReference type="PROSITE" id="PS00448">
    <property type="entry name" value="CLOS_CELLULOSOME_RPT"/>
    <property type="match status" value="2"/>
</dbReference>
<feature type="chain" id="PRO_5005394532" description="Glucanase" evidence="10">
    <location>
        <begin position="25"/>
        <end position="834"/>
    </location>
</feature>
<dbReference type="EC" id="3.2.1.-" evidence="10"/>
<comment type="caution">
    <text evidence="12">The sequence shown here is derived from an EMBL/GenBank/DDBJ whole genome shotgun (WGS) entry which is preliminary data.</text>
</comment>
<dbReference type="InterPro" id="IPR018221">
    <property type="entry name" value="Glyco_hydro_9_His_AS"/>
</dbReference>
<dbReference type="InterPro" id="IPR012341">
    <property type="entry name" value="6hp_glycosidase-like_sf"/>
</dbReference>
<dbReference type="InterPro" id="IPR036439">
    <property type="entry name" value="Dockerin_dom_sf"/>
</dbReference>
<feature type="signal peptide" evidence="10">
    <location>
        <begin position="1"/>
        <end position="24"/>
    </location>
</feature>
<dbReference type="InterPro" id="IPR001701">
    <property type="entry name" value="Glyco_hydro_9"/>
</dbReference>
<dbReference type="SUPFAM" id="SSF81296">
    <property type="entry name" value="E set domains"/>
    <property type="match status" value="1"/>
</dbReference>
<dbReference type="PROSITE" id="PS00592">
    <property type="entry name" value="GH9_2"/>
    <property type="match status" value="1"/>
</dbReference>
<dbReference type="PANTHER" id="PTHR22298">
    <property type="entry name" value="ENDO-1,4-BETA-GLUCANASE"/>
    <property type="match status" value="1"/>
</dbReference>
<dbReference type="EMBL" id="LGTC01000001">
    <property type="protein sequence ID" value="KNY27286.1"/>
    <property type="molecule type" value="Genomic_DNA"/>
</dbReference>
<dbReference type="PROSITE" id="PS51766">
    <property type="entry name" value="DOCKERIN"/>
    <property type="match status" value="1"/>
</dbReference>
<dbReference type="InterPro" id="IPR008928">
    <property type="entry name" value="6-hairpin_glycosidase_sf"/>
</dbReference>
<dbReference type="SUPFAM" id="SSF48208">
    <property type="entry name" value="Six-hairpin glycosidases"/>
    <property type="match status" value="1"/>
</dbReference>
<dbReference type="STRING" id="398512.Bccel_2557"/>
<dbReference type="eggNOG" id="COG5297">
    <property type="taxonomic scope" value="Bacteria"/>
</dbReference>
<dbReference type="InterPro" id="IPR014756">
    <property type="entry name" value="Ig_E-set"/>
</dbReference>
<dbReference type="Pfam" id="PF02018">
    <property type="entry name" value="CBM_4_9"/>
    <property type="match status" value="1"/>
</dbReference>
<dbReference type="SUPFAM" id="SSF63446">
    <property type="entry name" value="Type I dockerin domain"/>
    <property type="match status" value="1"/>
</dbReference>
<keyword evidence="3 8" id="KW-0378">Hydrolase</keyword>
<evidence type="ECO:0000256" key="1">
    <source>
        <dbReference type="ARBA" id="ARBA00007072"/>
    </source>
</evidence>
<dbReference type="Pfam" id="PF02927">
    <property type="entry name" value="CelD_N"/>
    <property type="match status" value="1"/>
</dbReference>
<dbReference type="Gene3D" id="2.60.40.10">
    <property type="entry name" value="Immunoglobulins"/>
    <property type="match status" value="1"/>
</dbReference>
<evidence type="ECO:0000256" key="2">
    <source>
        <dbReference type="ARBA" id="ARBA00022729"/>
    </source>
</evidence>
<reference evidence="13" key="1">
    <citation type="submission" date="2015-07" db="EMBL/GenBank/DDBJ databases">
        <title>Near-Complete Genome Sequence of the Cellulolytic Bacterium Bacteroides (Pseudobacteroides) cellulosolvens ATCC 35603.</title>
        <authorList>
            <person name="Dassa B."/>
            <person name="Utturkar S.M."/>
            <person name="Klingeman D.M."/>
            <person name="Hurt R.A."/>
            <person name="Keller M."/>
            <person name="Xu J."/>
            <person name="Reddy Y.H.K."/>
            <person name="Borovok I."/>
            <person name="Grinberg I.R."/>
            <person name="Lamed R."/>
            <person name="Zhivin O."/>
            <person name="Bayer E.A."/>
            <person name="Brown S.D."/>
        </authorList>
    </citation>
    <scope>NUCLEOTIDE SEQUENCE [LARGE SCALE GENOMIC DNA]</scope>
    <source>
        <strain evidence="13">DSM 2933</strain>
    </source>
</reference>
<organism evidence="12 13">
    <name type="scientific">Pseudobacteroides cellulosolvens ATCC 35603 = DSM 2933</name>
    <dbReference type="NCBI Taxonomy" id="398512"/>
    <lineage>
        <taxon>Bacteria</taxon>
        <taxon>Bacillati</taxon>
        <taxon>Bacillota</taxon>
        <taxon>Clostridia</taxon>
        <taxon>Eubacteriales</taxon>
        <taxon>Oscillospiraceae</taxon>
        <taxon>Pseudobacteroides</taxon>
    </lineage>
</organism>
<feature type="domain" description="Dockerin" evidence="11">
    <location>
        <begin position="772"/>
        <end position="834"/>
    </location>
</feature>
<evidence type="ECO:0000256" key="8">
    <source>
        <dbReference type="PROSITE-ProRule" id="PRU10059"/>
    </source>
</evidence>
<dbReference type="InterPro" id="IPR003305">
    <property type="entry name" value="CenC_carb-bd"/>
</dbReference>
<dbReference type="Pfam" id="PF00759">
    <property type="entry name" value="Glyco_hydro_9"/>
    <property type="match status" value="1"/>
</dbReference>
<evidence type="ECO:0000256" key="7">
    <source>
        <dbReference type="ARBA" id="ARBA00023326"/>
    </source>
</evidence>
<dbReference type="OrthoDB" id="9758662at2"/>
<dbReference type="InterPro" id="IPR033126">
    <property type="entry name" value="Glyco_hydro_9_Asp/Glu_AS"/>
</dbReference>
<evidence type="ECO:0000256" key="3">
    <source>
        <dbReference type="ARBA" id="ARBA00022801"/>
    </source>
</evidence>
<sequence length="834" mass="91720">MRKKLTILGLLILLVLAAKTTCFAGNLLEQSDFNNSIALPWTTVPSAPGVASGKIVNNEYLLTITNPGVNKWDVQFRHRGITLQKGHTYQVKFKLRSAVDCKVYAKIGDQGEPYKEYWSNDSTPIELIGGEEKLIDQTFVMASDTIDGVELAFQFGGEMASEIYPYTVAIDDVYLLDEQFTPTIPPELAPAPDVRVNQVGYFPNGQKKATLVSDSTTPVKWYLRDKENVVVASGNTQVVGLDAASGDKVHIIDFSSYKLPGTEYKITVGKSTSHPFDIATNLYSVMKYDAMRYFYHSRSGIKIEMPYCAQPQWARAAGHAPDVGIALPQTGEYTLDVTGGWYDAGDHGKYVVNGGISVWTLMNLYERAKKVGGVAAQAFRDGKLIIPENTKSSSIYVNEKYNGTPDILDECKWELDFLLKMQIPEGYPNAGMALHKINDKKWTMLGLAPADDKEERNLYPASTAATLNLAATAAQGSRLWKIIDSKYSEKLLAAAELAWDKAMENPAMYAQSLGGGGGDYGDSNVKDDFYWAACELYVTTGSSEYLDYIQGPECSEYYLKMPSRFGNITGCFDWGTTNGLGTLTLAMAPNKLPQADIDTAKKNIIAAADSFMAVQAKEGYGAPLEPSYYTWGSNSFILNECVVMGVAYDFTKDSKYINGVTESFDYLLGRNPNDKSYISGYGEKPLRNPHHRFFANQANKNFPTVPPGFVSGGPNSGCEDPYIQEAGIKGKPPQKCFIDHIESWSSNEITINWNAPLVWVTEFLDEVGGSITESVKEDINKDKAVNMMDVAMMAKAFGGVAGDTLYDSKCDLDGDGSINMNDVVILAKKFGFTY</sequence>
<dbReference type="PROSITE" id="PS00018">
    <property type="entry name" value="EF_HAND_1"/>
    <property type="match status" value="1"/>
</dbReference>
<keyword evidence="2 10" id="KW-0732">Signal</keyword>
<keyword evidence="13" id="KW-1185">Reference proteome</keyword>